<dbReference type="Proteomes" id="UP000031843">
    <property type="component" value="Chromosome main"/>
</dbReference>
<accession>A0A0C4YE20</accession>
<gene>
    <name evidence="2" type="ORF">RR42_m1624</name>
</gene>
<feature type="region of interest" description="Disordered" evidence="1">
    <location>
        <begin position="71"/>
        <end position="95"/>
    </location>
</feature>
<dbReference type="OrthoDB" id="8970457at2"/>
<evidence type="ECO:0000256" key="1">
    <source>
        <dbReference type="SAM" id="MobiDB-lite"/>
    </source>
</evidence>
<feature type="compositionally biased region" description="Acidic residues" evidence="1">
    <location>
        <begin position="76"/>
        <end position="95"/>
    </location>
</feature>
<keyword evidence="3" id="KW-1185">Reference proteome</keyword>
<dbReference type="KEGG" id="cbw:RR42_m1624"/>
<dbReference type="RefSeq" id="WP_144409774.1">
    <property type="nucleotide sequence ID" value="NZ_CP010536.1"/>
</dbReference>
<dbReference type="AlphaFoldDB" id="A0A0C4YE20"/>
<dbReference type="EMBL" id="CP010536">
    <property type="protein sequence ID" value="AJG19021.1"/>
    <property type="molecule type" value="Genomic_DNA"/>
</dbReference>
<organism evidence="2 3">
    <name type="scientific">Cupriavidus basilensis</name>
    <dbReference type="NCBI Taxonomy" id="68895"/>
    <lineage>
        <taxon>Bacteria</taxon>
        <taxon>Pseudomonadati</taxon>
        <taxon>Pseudomonadota</taxon>
        <taxon>Betaproteobacteria</taxon>
        <taxon>Burkholderiales</taxon>
        <taxon>Burkholderiaceae</taxon>
        <taxon>Cupriavidus</taxon>
    </lineage>
</organism>
<evidence type="ECO:0000313" key="2">
    <source>
        <dbReference type="EMBL" id="AJG19021.1"/>
    </source>
</evidence>
<reference evidence="2 3" key="1">
    <citation type="journal article" date="2015" name="Genome Announc.">
        <title>Complete Genome Sequence of Cupriavidus basilensis 4G11, Isolated from the Oak Ridge Field Research Center Site.</title>
        <authorList>
            <person name="Ray J."/>
            <person name="Waters R.J."/>
            <person name="Skerker J.M."/>
            <person name="Kuehl J.V."/>
            <person name="Price M.N."/>
            <person name="Huang J."/>
            <person name="Chakraborty R."/>
            <person name="Arkin A.P."/>
            <person name="Deutschbauer A."/>
        </authorList>
    </citation>
    <scope>NUCLEOTIDE SEQUENCE [LARGE SCALE GENOMIC DNA]</scope>
    <source>
        <strain evidence="2">4G11</strain>
    </source>
</reference>
<proteinExistence type="predicted"/>
<protein>
    <submittedName>
        <fullName evidence="2">Uncharacterized protein</fullName>
    </submittedName>
</protein>
<sequence length="95" mass="10508">MDEIHKELADLLGQEQASLTMAKVDALSDILKAEMGSFNAIRVAQGRPTLQEEMDEAIAYVREMVANGEARKEDYPELFEDECPDADETGSADQT</sequence>
<evidence type="ECO:0000313" key="3">
    <source>
        <dbReference type="Proteomes" id="UP000031843"/>
    </source>
</evidence>
<name>A0A0C4YE20_9BURK</name>